<sequence>MYLPPAIFAIATGIVCNFEFCKNTSAKINSFHVSKNNRITAEAMAGLDNGRIICKNILKSEAPSILADSFISLGICSKNERSIRVAIGIRNPT</sequence>
<accession>X1EG79</accession>
<dbReference type="EMBL" id="BART01034273">
    <property type="protein sequence ID" value="GAH16149.1"/>
    <property type="molecule type" value="Genomic_DNA"/>
</dbReference>
<protein>
    <submittedName>
        <fullName evidence="1">Uncharacterized protein</fullName>
    </submittedName>
</protein>
<proteinExistence type="predicted"/>
<name>X1EG79_9ZZZZ</name>
<gene>
    <name evidence="1" type="ORF">S01H4_58632</name>
</gene>
<comment type="caution">
    <text evidence="1">The sequence shown here is derived from an EMBL/GenBank/DDBJ whole genome shotgun (WGS) entry which is preliminary data.</text>
</comment>
<organism evidence="1">
    <name type="scientific">marine sediment metagenome</name>
    <dbReference type="NCBI Taxonomy" id="412755"/>
    <lineage>
        <taxon>unclassified sequences</taxon>
        <taxon>metagenomes</taxon>
        <taxon>ecological metagenomes</taxon>
    </lineage>
</organism>
<reference evidence="1" key="1">
    <citation type="journal article" date="2014" name="Front. Microbiol.">
        <title>High frequency of phylogenetically diverse reductive dehalogenase-homologous genes in deep subseafloor sedimentary metagenomes.</title>
        <authorList>
            <person name="Kawai M."/>
            <person name="Futagami T."/>
            <person name="Toyoda A."/>
            <person name="Takaki Y."/>
            <person name="Nishi S."/>
            <person name="Hori S."/>
            <person name="Arai W."/>
            <person name="Tsubouchi T."/>
            <person name="Morono Y."/>
            <person name="Uchiyama I."/>
            <person name="Ito T."/>
            <person name="Fujiyama A."/>
            <person name="Inagaki F."/>
            <person name="Takami H."/>
        </authorList>
    </citation>
    <scope>NUCLEOTIDE SEQUENCE</scope>
    <source>
        <strain evidence="1">Expedition CK06-06</strain>
    </source>
</reference>
<evidence type="ECO:0000313" key="1">
    <source>
        <dbReference type="EMBL" id="GAH16149.1"/>
    </source>
</evidence>
<dbReference type="AlphaFoldDB" id="X1EG79"/>